<accession>A0A1A9W2A4</accession>
<dbReference type="Proteomes" id="UP000091820">
    <property type="component" value="Unassembled WGS sequence"/>
</dbReference>
<evidence type="ECO:0000313" key="2">
    <source>
        <dbReference type="Proteomes" id="UP000091820"/>
    </source>
</evidence>
<name>A0A1A9W2A4_9MUSC</name>
<reference evidence="2" key="1">
    <citation type="submission" date="2014-03" db="EMBL/GenBank/DDBJ databases">
        <authorList>
            <person name="Aksoy S."/>
            <person name="Warren W."/>
            <person name="Wilson R.K."/>
        </authorList>
    </citation>
    <scope>NUCLEOTIDE SEQUENCE [LARGE SCALE GENOMIC DNA]</scope>
    <source>
        <strain evidence="2">IAEA</strain>
    </source>
</reference>
<dbReference type="AlphaFoldDB" id="A0A1A9W2A4"/>
<organism evidence="1 2">
    <name type="scientific">Glossina brevipalpis</name>
    <dbReference type="NCBI Taxonomy" id="37001"/>
    <lineage>
        <taxon>Eukaryota</taxon>
        <taxon>Metazoa</taxon>
        <taxon>Ecdysozoa</taxon>
        <taxon>Arthropoda</taxon>
        <taxon>Hexapoda</taxon>
        <taxon>Insecta</taxon>
        <taxon>Pterygota</taxon>
        <taxon>Neoptera</taxon>
        <taxon>Endopterygota</taxon>
        <taxon>Diptera</taxon>
        <taxon>Brachycera</taxon>
        <taxon>Muscomorpha</taxon>
        <taxon>Hippoboscoidea</taxon>
        <taxon>Glossinidae</taxon>
        <taxon>Glossina</taxon>
    </lineage>
</organism>
<sequence length="68" mass="7935">MYWSAIILIILTILLLDFVRKQRIIFYFRKHGIRGPNITLPLLGDVLQGVNSDARDQRALHFQSLDLK</sequence>
<protein>
    <submittedName>
        <fullName evidence="1">Uncharacterized protein</fullName>
    </submittedName>
</protein>
<keyword evidence="2" id="KW-1185">Reference proteome</keyword>
<dbReference type="STRING" id="37001.A0A1A9W2A4"/>
<proteinExistence type="predicted"/>
<dbReference type="EnsemblMetazoa" id="GBRI003802-RA">
    <property type="protein sequence ID" value="GBRI003802-PA"/>
    <property type="gene ID" value="GBRI003802"/>
</dbReference>
<dbReference type="VEuPathDB" id="VectorBase:GBRI003802"/>
<evidence type="ECO:0000313" key="1">
    <source>
        <dbReference type="EnsemblMetazoa" id="GBRI003802-PA"/>
    </source>
</evidence>
<reference evidence="1" key="2">
    <citation type="submission" date="2020-05" db="UniProtKB">
        <authorList>
            <consortium name="EnsemblMetazoa"/>
        </authorList>
    </citation>
    <scope>IDENTIFICATION</scope>
    <source>
        <strain evidence="1">IAEA</strain>
    </source>
</reference>